<comment type="subcellular location">
    <subcellularLocation>
        <location evidence="1">Plastid</location>
    </subcellularLocation>
</comment>
<dbReference type="AlphaFoldDB" id="A0A8J2SPK5"/>
<dbReference type="InterPro" id="IPR053859">
    <property type="entry name" value="MVD-like_N"/>
</dbReference>
<reference evidence="5" key="1">
    <citation type="submission" date="2021-11" db="EMBL/GenBank/DDBJ databases">
        <authorList>
            <consortium name="Genoscope - CEA"/>
            <person name="William W."/>
        </authorList>
    </citation>
    <scope>NUCLEOTIDE SEQUENCE</scope>
</reference>
<dbReference type="Gene3D" id="3.30.230.10">
    <property type="match status" value="1"/>
</dbReference>
<evidence type="ECO:0000313" key="5">
    <source>
        <dbReference type="EMBL" id="CAH0371821.1"/>
    </source>
</evidence>
<evidence type="ECO:0000256" key="2">
    <source>
        <dbReference type="SAM" id="MobiDB-lite"/>
    </source>
</evidence>
<sequence>MVPPPPPHPKPLEVFDMASALAPTNIAVVKYWGKDAARGGNTPINSSASLTLDPNDLRAETVMVASPELRSDELYLNGRKVDVKGDGTHAKRLRRCLATMRRRCAKAKHPPRSSRATSSEELSRWGVRVVSRNTFPTAAGLASSAAGYAALVRCASELYGVRDTPSFSLSATAREGSGSACRSLDGGLVAWRKGCRADRADSKAEQLFDERHWPDLRCVIIVASAAEKETPSTEGMQRSVATSPFLTHRAEAVAEPRLLDLQKAFRQRNFERFGELTMRDSNSFHATCLDTFPPIFYLNEVSKRAITCVHAFNAAQKRTRAAYTFDAGPNAVVFCENEAAADAFAALAATCFLGADLSRRGLRGLTNAPEKLARACRANPPSDALLEACGDKRGGATMMYLTRVGGGAAAPLADSARDALVDASDGTPQARGREAWQRAAPPPPPASGAPRVLRVVVAVVAVVWAGSLLARRKV</sequence>
<keyword evidence="6" id="KW-1185">Reference proteome</keyword>
<dbReference type="InterPro" id="IPR014721">
    <property type="entry name" value="Ribsml_uS5_D2-typ_fold_subgr"/>
</dbReference>
<dbReference type="InterPro" id="IPR020568">
    <property type="entry name" value="Ribosomal_Su5_D2-typ_SF"/>
</dbReference>
<dbReference type="Pfam" id="PF22700">
    <property type="entry name" value="MVD-like_N"/>
    <property type="match status" value="1"/>
</dbReference>
<dbReference type="InterPro" id="IPR041431">
    <property type="entry name" value="Mvd1_C"/>
</dbReference>
<evidence type="ECO:0000313" key="6">
    <source>
        <dbReference type="Proteomes" id="UP000789595"/>
    </source>
</evidence>
<dbReference type="PANTHER" id="PTHR10977">
    <property type="entry name" value="DIPHOSPHOMEVALONATE DECARBOXYLASE"/>
    <property type="match status" value="1"/>
</dbReference>
<dbReference type="InterPro" id="IPR029765">
    <property type="entry name" value="Mev_diP_decarb"/>
</dbReference>
<dbReference type="NCBIfam" id="TIGR01240">
    <property type="entry name" value="mevDPdecarb"/>
    <property type="match status" value="1"/>
</dbReference>
<dbReference type="GO" id="GO:0005829">
    <property type="term" value="C:cytosol"/>
    <property type="evidence" value="ECO:0007669"/>
    <property type="project" value="InterPro"/>
</dbReference>
<evidence type="ECO:0000259" key="4">
    <source>
        <dbReference type="Pfam" id="PF22700"/>
    </source>
</evidence>
<dbReference type="EMBL" id="CAKKNE010000003">
    <property type="protein sequence ID" value="CAH0371821.1"/>
    <property type="molecule type" value="Genomic_DNA"/>
</dbReference>
<dbReference type="GO" id="GO:0009536">
    <property type="term" value="C:plastid"/>
    <property type="evidence" value="ECO:0007669"/>
    <property type="project" value="UniProtKB-SubCell"/>
</dbReference>
<proteinExistence type="predicted"/>
<dbReference type="InterPro" id="IPR036554">
    <property type="entry name" value="GHMP_kinase_C_sf"/>
</dbReference>
<evidence type="ECO:0000256" key="1">
    <source>
        <dbReference type="ARBA" id="ARBA00004474"/>
    </source>
</evidence>
<dbReference type="FunFam" id="3.30.230.10:FF:000080">
    <property type="entry name" value="Diphosphomevalonate decarboxylase"/>
    <property type="match status" value="1"/>
</dbReference>
<protein>
    <recommendedName>
        <fullName evidence="7">Diphosphomevalonate decarboxylase</fullName>
    </recommendedName>
</protein>
<evidence type="ECO:0000259" key="3">
    <source>
        <dbReference type="Pfam" id="PF18376"/>
    </source>
</evidence>
<dbReference type="OrthoDB" id="10253702at2759"/>
<evidence type="ECO:0008006" key="7">
    <source>
        <dbReference type="Google" id="ProtNLM"/>
    </source>
</evidence>
<dbReference type="Proteomes" id="UP000789595">
    <property type="component" value="Unassembled WGS sequence"/>
</dbReference>
<dbReference type="SUPFAM" id="SSF55060">
    <property type="entry name" value="GHMP Kinase, C-terminal domain"/>
    <property type="match status" value="1"/>
</dbReference>
<feature type="region of interest" description="Disordered" evidence="2">
    <location>
        <begin position="422"/>
        <end position="448"/>
    </location>
</feature>
<name>A0A8J2SPK5_9STRA</name>
<feature type="domain" description="Diphosphomevalonate decarboxylase-like N-terminal" evidence="4">
    <location>
        <begin position="22"/>
        <end position="202"/>
    </location>
</feature>
<dbReference type="GO" id="GO:0019287">
    <property type="term" value="P:isopentenyl diphosphate biosynthetic process, mevalonate pathway"/>
    <property type="evidence" value="ECO:0007669"/>
    <property type="project" value="InterPro"/>
</dbReference>
<dbReference type="Gene3D" id="3.30.70.890">
    <property type="entry name" value="GHMP kinase, C-terminal domain"/>
    <property type="match status" value="1"/>
</dbReference>
<dbReference type="Pfam" id="PF18376">
    <property type="entry name" value="MDD_C"/>
    <property type="match status" value="1"/>
</dbReference>
<gene>
    <name evidence="5" type="ORF">PECAL_3P17760</name>
</gene>
<dbReference type="GO" id="GO:0004163">
    <property type="term" value="F:diphosphomevalonate decarboxylase activity"/>
    <property type="evidence" value="ECO:0007669"/>
    <property type="project" value="InterPro"/>
</dbReference>
<dbReference type="PANTHER" id="PTHR10977:SF3">
    <property type="entry name" value="DIPHOSPHOMEVALONATE DECARBOXYLASE"/>
    <property type="match status" value="1"/>
</dbReference>
<feature type="domain" description="Mvd1 C-terminal" evidence="3">
    <location>
        <begin position="218"/>
        <end position="407"/>
    </location>
</feature>
<dbReference type="SUPFAM" id="SSF54211">
    <property type="entry name" value="Ribosomal protein S5 domain 2-like"/>
    <property type="match status" value="1"/>
</dbReference>
<comment type="caution">
    <text evidence="5">The sequence shown here is derived from an EMBL/GenBank/DDBJ whole genome shotgun (WGS) entry which is preliminary data.</text>
</comment>
<accession>A0A8J2SPK5</accession>
<organism evidence="5 6">
    <name type="scientific">Pelagomonas calceolata</name>
    <dbReference type="NCBI Taxonomy" id="35677"/>
    <lineage>
        <taxon>Eukaryota</taxon>
        <taxon>Sar</taxon>
        <taxon>Stramenopiles</taxon>
        <taxon>Ochrophyta</taxon>
        <taxon>Pelagophyceae</taxon>
        <taxon>Pelagomonadales</taxon>
        <taxon>Pelagomonadaceae</taxon>
        <taxon>Pelagomonas</taxon>
    </lineage>
</organism>